<name>A0A2P2PPY1_RHIMU</name>
<keyword evidence="1" id="KW-0472">Membrane</keyword>
<sequence>MKDLSFASSSGDHGPFFTLALSQQGALPILSLRVSLSLMMLIIAFSFYINASLHN</sequence>
<feature type="transmembrane region" description="Helical" evidence="1">
    <location>
        <begin position="26"/>
        <end position="49"/>
    </location>
</feature>
<keyword evidence="1" id="KW-0812">Transmembrane</keyword>
<proteinExistence type="predicted"/>
<keyword evidence="1" id="KW-1133">Transmembrane helix</keyword>
<organism evidence="2">
    <name type="scientific">Rhizophora mucronata</name>
    <name type="common">Asiatic mangrove</name>
    <dbReference type="NCBI Taxonomy" id="61149"/>
    <lineage>
        <taxon>Eukaryota</taxon>
        <taxon>Viridiplantae</taxon>
        <taxon>Streptophyta</taxon>
        <taxon>Embryophyta</taxon>
        <taxon>Tracheophyta</taxon>
        <taxon>Spermatophyta</taxon>
        <taxon>Magnoliopsida</taxon>
        <taxon>eudicotyledons</taxon>
        <taxon>Gunneridae</taxon>
        <taxon>Pentapetalae</taxon>
        <taxon>rosids</taxon>
        <taxon>fabids</taxon>
        <taxon>Malpighiales</taxon>
        <taxon>Rhizophoraceae</taxon>
        <taxon>Rhizophora</taxon>
    </lineage>
</organism>
<protein>
    <submittedName>
        <fullName evidence="2">Uncharacterized protein</fullName>
    </submittedName>
</protein>
<evidence type="ECO:0000256" key="1">
    <source>
        <dbReference type="SAM" id="Phobius"/>
    </source>
</evidence>
<accession>A0A2P2PPY1</accession>
<dbReference type="EMBL" id="GGEC01076280">
    <property type="protein sequence ID" value="MBX56764.1"/>
    <property type="molecule type" value="Transcribed_RNA"/>
</dbReference>
<evidence type="ECO:0000313" key="2">
    <source>
        <dbReference type="EMBL" id="MBX56764.1"/>
    </source>
</evidence>
<reference evidence="2" key="1">
    <citation type="submission" date="2018-02" db="EMBL/GenBank/DDBJ databases">
        <title>Rhizophora mucronata_Transcriptome.</title>
        <authorList>
            <person name="Meera S.P."/>
            <person name="Sreeshan A."/>
            <person name="Augustine A."/>
        </authorList>
    </citation>
    <scope>NUCLEOTIDE SEQUENCE</scope>
    <source>
        <tissue evidence="2">Leaf</tissue>
    </source>
</reference>
<dbReference type="AlphaFoldDB" id="A0A2P2PPY1"/>